<dbReference type="Pfam" id="PF10128">
    <property type="entry name" value="OpcA_G6PD_assem"/>
    <property type="match status" value="1"/>
</dbReference>
<dbReference type="EMBL" id="LSZP01000018">
    <property type="protein sequence ID" value="KXU36917.1"/>
    <property type="molecule type" value="Genomic_DNA"/>
</dbReference>
<keyword evidence="3" id="KW-1185">Reference proteome</keyword>
<evidence type="ECO:0000313" key="3">
    <source>
        <dbReference type="Proteomes" id="UP000071392"/>
    </source>
</evidence>
<dbReference type="InterPro" id="IPR046801">
    <property type="entry name" value="OpcA_G6PD_N"/>
</dbReference>
<gene>
    <name evidence="2" type="ORF">AXK12_02570</name>
</gene>
<comment type="caution">
    <text evidence="2">The sequence shown here is derived from an EMBL/GenBank/DDBJ whole genome shotgun (WGS) entry which is preliminary data.</text>
</comment>
<reference evidence="2 3" key="1">
    <citation type="submission" date="2016-02" db="EMBL/GenBank/DDBJ databases">
        <authorList>
            <person name="Wen L."/>
            <person name="He K."/>
            <person name="Yang H."/>
        </authorList>
    </citation>
    <scope>NUCLEOTIDE SEQUENCE [LARGE SCALE GENOMIC DNA]</scope>
    <source>
        <strain evidence="2 3">CV41</strain>
    </source>
</reference>
<dbReference type="PANTHER" id="PTHR38658:SF1">
    <property type="entry name" value="OXPP CYCLE PROTEIN OPCA-RELATED"/>
    <property type="match status" value="1"/>
</dbReference>
<evidence type="ECO:0000259" key="1">
    <source>
        <dbReference type="Pfam" id="PF10128"/>
    </source>
</evidence>
<dbReference type="OrthoDB" id="187253at2"/>
<sequence length="345" mass="38085">MSSVFDVLPGVEIPVGEISKRLALMWSPPAPEGGVDPPDDATATQVNFVLHLGLPTTPDEAAAQFQAVLRFTKRYPSRIVILCPQSDTEDKGGLEIRAKIYGKCYFGKTKSDKRCVEVVTFHYSQAARGFLENQVSISLSTDLPLYYWAYRFSASSRLADYRFLLSRAERVLIDSATAPEDALTYPWPNLSALRDLAYARLLPVRQTVGQFLAGYAPEAIVGGLQKITVRHGPDFVAEARVISGWLSERIRACTEGTKVDSTGTHFRRSGQGDTQRSILEPTNSSSLTIEFHYDSADKFFRWTGDFASGQAHFAARLADEPTEARLDASVSLLAPELALSEAMFF</sequence>
<organism evidence="2 3">
    <name type="scientific">Cephaloticoccus capnophilus</name>
    <dbReference type="NCBI Taxonomy" id="1548208"/>
    <lineage>
        <taxon>Bacteria</taxon>
        <taxon>Pseudomonadati</taxon>
        <taxon>Verrucomicrobiota</taxon>
        <taxon>Opitutia</taxon>
        <taxon>Opitutales</taxon>
        <taxon>Opitutaceae</taxon>
        <taxon>Cephaloticoccus</taxon>
    </lineage>
</organism>
<accession>A0A139SQV7</accession>
<protein>
    <recommendedName>
        <fullName evidence="1">Glucose-6-phosphate dehydrogenase assembly protein OpcA N-terminal domain-containing protein</fullName>
    </recommendedName>
</protein>
<dbReference type="PANTHER" id="PTHR38658">
    <property type="entry name" value="OXPP CYCLE PROTEIN OPCA-RELATED"/>
    <property type="match status" value="1"/>
</dbReference>
<name>A0A139SQV7_9BACT</name>
<dbReference type="InterPro" id="IPR004555">
    <property type="entry name" value="G6PDH_assembly_OpcA"/>
</dbReference>
<dbReference type="RefSeq" id="WP_068711095.1">
    <property type="nucleotide sequence ID" value="NZ_LSZP01000018.1"/>
</dbReference>
<dbReference type="STRING" id="1548208.AXK12_02570"/>
<evidence type="ECO:0000313" key="2">
    <source>
        <dbReference type="EMBL" id="KXU36917.1"/>
    </source>
</evidence>
<dbReference type="Proteomes" id="UP000071392">
    <property type="component" value="Unassembled WGS sequence"/>
</dbReference>
<feature type="domain" description="Glucose-6-phosphate dehydrogenase assembly protein OpcA N-terminal" evidence="1">
    <location>
        <begin position="73"/>
        <end position="181"/>
    </location>
</feature>
<proteinExistence type="predicted"/>
<dbReference type="AlphaFoldDB" id="A0A139SQV7"/>